<protein>
    <submittedName>
        <fullName evidence="11">Two-component system response regulator YesN</fullName>
    </submittedName>
</protein>
<evidence type="ECO:0000256" key="6">
    <source>
        <dbReference type="ARBA" id="ARBA00023125"/>
    </source>
</evidence>
<proteinExistence type="predicted"/>
<keyword evidence="12" id="KW-1185">Reference proteome</keyword>
<reference evidence="11 12" key="1">
    <citation type="submission" date="2019-07" db="EMBL/GenBank/DDBJ databases">
        <title>Genomic Encyclopedia of Type Strains, Phase III (KMG-III): the genomes of soil and plant-associated and newly described type strains.</title>
        <authorList>
            <person name="Whitman W."/>
        </authorList>
    </citation>
    <scope>NUCLEOTIDE SEQUENCE [LARGE SCALE GENOMIC DNA]</scope>
    <source>
        <strain evidence="11 12">BL24</strain>
    </source>
</reference>
<dbReference type="PANTHER" id="PTHR42713:SF3">
    <property type="entry name" value="TRANSCRIPTIONAL REGULATORY PROTEIN HPTR"/>
    <property type="match status" value="1"/>
</dbReference>
<evidence type="ECO:0000256" key="4">
    <source>
        <dbReference type="ARBA" id="ARBA00023012"/>
    </source>
</evidence>
<dbReference type="Pfam" id="PF00072">
    <property type="entry name" value="Response_reg"/>
    <property type="match status" value="1"/>
</dbReference>
<dbReference type="InterPro" id="IPR011006">
    <property type="entry name" value="CheY-like_superfamily"/>
</dbReference>
<dbReference type="GO" id="GO:0000160">
    <property type="term" value="P:phosphorelay signal transduction system"/>
    <property type="evidence" value="ECO:0007669"/>
    <property type="project" value="UniProtKB-KW"/>
</dbReference>
<dbReference type="SUPFAM" id="SSF52172">
    <property type="entry name" value="CheY-like"/>
    <property type="match status" value="1"/>
</dbReference>
<evidence type="ECO:0000313" key="12">
    <source>
        <dbReference type="Proteomes" id="UP000323257"/>
    </source>
</evidence>
<keyword evidence="2" id="KW-0963">Cytoplasm</keyword>
<gene>
    <name evidence="11" type="ORF">BCM02_106411</name>
</gene>
<dbReference type="GO" id="GO:0003700">
    <property type="term" value="F:DNA-binding transcription factor activity"/>
    <property type="evidence" value="ECO:0007669"/>
    <property type="project" value="InterPro"/>
</dbReference>
<evidence type="ECO:0000256" key="2">
    <source>
        <dbReference type="ARBA" id="ARBA00022490"/>
    </source>
</evidence>
<evidence type="ECO:0000256" key="3">
    <source>
        <dbReference type="ARBA" id="ARBA00022553"/>
    </source>
</evidence>
<dbReference type="InterPro" id="IPR018060">
    <property type="entry name" value="HTH_AraC"/>
</dbReference>
<keyword evidence="4" id="KW-0902">Two-component regulatory system</keyword>
<dbReference type="InterPro" id="IPR051552">
    <property type="entry name" value="HptR"/>
</dbReference>
<evidence type="ECO:0000256" key="8">
    <source>
        <dbReference type="PROSITE-ProRule" id="PRU00169"/>
    </source>
</evidence>
<dbReference type="InterPro" id="IPR001789">
    <property type="entry name" value="Sig_transdc_resp-reg_receiver"/>
</dbReference>
<dbReference type="Pfam" id="PF12833">
    <property type="entry name" value="HTH_18"/>
    <property type="match status" value="1"/>
</dbReference>
<dbReference type="Proteomes" id="UP000323257">
    <property type="component" value="Unassembled WGS sequence"/>
</dbReference>
<dbReference type="InterPro" id="IPR009057">
    <property type="entry name" value="Homeodomain-like_sf"/>
</dbReference>
<sequence length="405" mass="45542">MTTTKTIKVLIADDESIVRKGLRSTIPWAKYGMEVVADAPNGRKAWDAFLEHRPQVVITDIVMPEMDGIELSRKVKETAPATKIILLSCHRDFDYAQQGIKLGASGYLLKTAFEDEELEEMLEKFRSELMAASEPPAPVDDADDSGERISTLLYAWLNGHHDKFRGELEKLARDAWSFQGAPVCLYLVKTAGCDMSWPELVKPGSDDAHQLGTGAVIPYGDERCYCIVPESHTSAMDSLLVEKKSEAAKLQWARRGPLPNTEQWLEAWVSLHKEAELERAYNVSATDWPEAIWRAVKLLHDNPAAEWSVSDVARQVGLSRSHFSILFKKAVGDSFVAFQYKRKLKLSYGLLKDTNLTMQEIAERTGLGDSKYFSKWFKRCTGITPSSYRARQKDDAPLTEDHPDA</sequence>
<comment type="subcellular location">
    <subcellularLocation>
        <location evidence="1">Cytoplasm</location>
    </subcellularLocation>
</comment>
<dbReference type="EMBL" id="VNHS01000006">
    <property type="protein sequence ID" value="TYP74130.1"/>
    <property type="molecule type" value="Genomic_DNA"/>
</dbReference>
<dbReference type="InterPro" id="IPR020449">
    <property type="entry name" value="Tscrpt_reg_AraC-type_HTH"/>
</dbReference>
<feature type="domain" description="HTH araC/xylS-type" evidence="9">
    <location>
        <begin position="293"/>
        <end position="391"/>
    </location>
</feature>
<keyword evidence="6" id="KW-0238">DNA-binding</keyword>
<dbReference type="RefSeq" id="WP_148930527.1">
    <property type="nucleotide sequence ID" value="NZ_VNHS01000006.1"/>
</dbReference>
<evidence type="ECO:0000256" key="1">
    <source>
        <dbReference type="ARBA" id="ARBA00004496"/>
    </source>
</evidence>
<keyword evidence="7" id="KW-0804">Transcription</keyword>
<evidence type="ECO:0000259" key="10">
    <source>
        <dbReference type="PROSITE" id="PS50110"/>
    </source>
</evidence>
<dbReference type="GO" id="GO:0043565">
    <property type="term" value="F:sequence-specific DNA binding"/>
    <property type="evidence" value="ECO:0007669"/>
    <property type="project" value="InterPro"/>
</dbReference>
<evidence type="ECO:0000256" key="7">
    <source>
        <dbReference type="ARBA" id="ARBA00023163"/>
    </source>
</evidence>
<dbReference type="PANTHER" id="PTHR42713">
    <property type="entry name" value="HISTIDINE KINASE-RELATED"/>
    <property type="match status" value="1"/>
</dbReference>
<keyword evidence="3 8" id="KW-0597">Phosphoprotein</keyword>
<dbReference type="SMART" id="SM00342">
    <property type="entry name" value="HTH_ARAC"/>
    <property type="match status" value="1"/>
</dbReference>
<dbReference type="OrthoDB" id="1769137at2"/>
<name>A0A5S5C723_9BACL</name>
<dbReference type="SMART" id="SM00448">
    <property type="entry name" value="REC"/>
    <property type="match status" value="1"/>
</dbReference>
<dbReference type="CDD" id="cd17536">
    <property type="entry name" value="REC_YesN-like"/>
    <property type="match status" value="1"/>
</dbReference>
<dbReference type="PRINTS" id="PR00032">
    <property type="entry name" value="HTHARAC"/>
</dbReference>
<dbReference type="SUPFAM" id="SSF46689">
    <property type="entry name" value="Homeodomain-like"/>
    <property type="match status" value="2"/>
</dbReference>
<accession>A0A5S5C723</accession>
<dbReference type="Gene3D" id="1.10.10.60">
    <property type="entry name" value="Homeodomain-like"/>
    <property type="match status" value="2"/>
</dbReference>
<dbReference type="PROSITE" id="PS50110">
    <property type="entry name" value="RESPONSE_REGULATORY"/>
    <property type="match status" value="1"/>
</dbReference>
<evidence type="ECO:0000313" key="11">
    <source>
        <dbReference type="EMBL" id="TYP74130.1"/>
    </source>
</evidence>
<organism evidence="11 12">
    <name type="scientific">Paenibacillus methanolicus</name>
    <dbReference type="NCBI Taxonomy" id="582686"/>
    <lineage>
        <taxon>Bacteria</taxon>
        <taxon>Bacillati</taxon>
        <taxon>Bacillota</taxon>
        <taxon>Bacilli</taxon>
        <taxon>Bacillales</taxon>
        <taxon>Paenibacillaceae</taxon>
        <taxon>Paenibacillus</taxon>
    </lineage>
</organism>
<dbReference type="PROSITE" id="PS01124">
    <property type="entry name" value="HTH_ARAC_FAMILY_2"/>
    <property type="match status" value="1"/>
</dbReference>
<dbReference type="Gene3D" id="3.40.50.2300">
    <property type="match status" value="1"/>
</dbReference>
<feature type="modified residue" description="4-aspartylphosphate" evidence="8">
    <location>
        <position position="60"/>
    </location>
</feature>
<feature type="domain" description="Response regulatory" evidence="10">
    <location>
        <begin position="8"/>
        <end position="125"/>
    </location>
</feature>
<comment type="caution">
    <text evidence="11">The sequence shown here is derived from an EMBL/GenBank/DDBJ whole genome shotgun (WGS) entry which is preliminary data.</text>
</comment>
<evidence type="ECO:0000256" key="5">
    <source>
        <dbReference type="ARBA" id="ARBA00023015"/>
    </source>
</evidence>
<evidence type="ECO:0000259" key="9">
    <source>
        <dbReference type="PROSITE" id="PS01124"/>
    </source>
</evidence>
<dbReference type="GO" id="GO:0005737">
    <property type="term" value="C:cytoplasm"/>
    <property type="evidence" value="ECO:0007669"/>
    <property type="project" value="UniProtKB-SubCell"/>
</dbReference>
<dbReference type="AlphaFoldDB" id="A0A5S5C723"/>
<keyword evidence="5" id="KW-0805">Transcription regulation</keyword>